<comment type="caution">
    <text evidence="2">The sequence shown here is derived from an EMBL/GenBank/DDBJ whole genome shotgun (WGS) entry which is preliminary data.</text>
</comment>
<gene>
    <name evidence="2" type="ORF">BJ878DRAFT_426183</name>
</gene>
<accession>A0A9P7YYJ4</accession>
<evidence type="ECO:0000313" key="2">
    <source>
        <dbReference type="EMBL" id="KAG9242314.1"/>
    </source>
</evidence>
<dbReference type="OrthoDB" id="20473at2759"/>
<keyword evidence="3" id="KW-1185">Reference proteome</keyword>
<sequence length="258" mass="28456">MPGLTVETSSTSSTLQSPAPSFPFPSTSHAHRRSASPGRPPVSPLTPPLPAQNVAPRQTYTHWQSPQTAIPLPAPAPINLDENPDAMALRSAIAILQMQARRAEDDMNTLGRIKKKALENPQEFARALKNGEITSAGDGLFDPLPLEENEDEDDEDEEINGGESSGKQKEAPKKEKWEKIPKSQKIVKMPPINWEKYAVMGESLDKLHEDQKMKPNEGKPQILGPDGKLRYGGDAPRRMYEGVAAPYTPKNKVNKKKR</sequence>
<evidence type="ECO:0000256" key="1">
    <source>
        <dbReference type="SAM" id="MobiDB-lite"/>
    </source>
</evidence>
<feature type="region of interest" description="Disordered" evidence="1">
    <location>
        <begin position="128"/>
        <end position="185"/>
    </location>
</feature>
<organism evidence="2 3">
    <name type="scientific">Calycina marina</name>
    <dbReference type="NCBI Taxonomy" id="1763456"/>
    <lineage>
        <taxon>Eukaryota</taxon>
        <taxon>Fungi</taxon>
        <taxon>Dikarya</taxon>
        <taxon>Ascomycota</taxon>
        <taxon>Pezizomycotina</taxon>
        <taxon>Leotiomycetes</taxon>
        <taxon>Helotiales</taxon>
        <taxon>Pezizellaceae</taxon>
        <taxon>Calycina</taxon>
    </lineage>
</organism>
<proteinExistence type="predicted"/>
<dbReference type="InterPro" id="IPR037830">
    <property type="entry name" value="ZZZ3"/>
</dbReference>
<feature type="compositionally biased region" description="Basic and acidic residues" evidence="1">
    <location>
        <begin position="166"/>
        <end position="181"/>
    </location>
</feature>
<feature type="compositionally biased region" description="Polar residues" evidence="1">
    <location>
        <begin position="55"/>
        <end position="68"/>
    </location>
</feature>
<feature type="region of interest" description="Disordered" evidence="1">
    <location>
        <begin position="1"/>
        <end position="83"/>
    </location>
</feature>
<feature type="compositionally biased region" description="Pro residues" evidence="1">
    <location>
        <begin position="38"/>
        <end position="50"/>
    </location>
</feature>
<dbReference type="PANTHER" id="PTHR22705:SF0">
    <property type="entry name" value="ZZ-TYPE ZINC FINGER-CONTAINING PROTEIN 3"/>
    <property type="match status" value="1"/>
</dbReference>
<dbReference type="PANTHER" id="PTHR22705">
    <property type="entry name" value="ZINC FINGER, ZZ DOMAIN CONTAINING 3"/>
    <property type="match status" value="1"/>
</dbReference>
<dbReference type="Proteomes" id="UP000887226">
    <property type="component" value="Unassembled WGS sequence"/>
</dbReference>
<feature type="compositionally biased region" description="Low complexity" evidence="1">
    <location>
        <begin position="8"/>
        <end position="28"/>
    </location>
</feature>
<protein>
    <submittedName>
        <fullName evidence="2">Uncharacterized protein</fullName>
    </submittedName>
</protein>
<feature type="compositionally biased region" description="Basic and acidic residues" evidence="1">
    <location>
        <begin position="206"/>
        <end position="217"/>
    </location>
</feature>
<feature type="compositionally biased region" description="Acidic residues" evidence="1">
    <location>
        <begin position="145"/>
        <end position="160"/>
    </location>
</feature>
<dbReference type="AlphaFoldDB" id="A0A9P7YYJ4"/>
<dbReference type="EMBL" id="MU254087">
    <property type="protein sequence ID" value="KAG9242314.1"/>
    <property type="molecule type" value="Genomic_DNA"/>
</dbReference>
<name>A0A9P7YYJ4_9HELO</name>
<evidence type="ECO:0000313" key="3">
    <source>
        <dbReference type="Proteomes" id="UP000887226"/>
    </source>
</evidence>
<reference evidence="2" key="1">
    <citation type="journal article" date="2021" name="IMA Fungus">
        <title>Genomic characterization of three marine fungi, including Emericellopsis atlantica sp. nov. with signatures of a generalist lifestyle and marine biomass degradation.</title>
        <authorList>
            <person name="Hagestad O.C."/>
            <person name="Hou L."/>
            <person name="Andersen J.H."/>
            <person name="Hansen E.H."/>
            <person name="Altermark B."/>
            <person name="Li C."/>
            <person name="Kuhnert E."/>
            <person name="Cox R.J."/>
            <person name="Crous P.W."/>
            <person name="Spatafora J.W."/>
            <person name="Lail K."/>
            <person name="Amirebrahimi M."/>
            <person name="Lipzen A."/>
            <person name="Pangilinan J."/>
            <person name="Andreopoulos W."/>
            <person name="Hayes R.D."/>
            <person name="Ng V."/>
            <person name="Grigoriev I.V."/>
            <person name="Jackson S.A."/>
            <person name="Sutton T.D.S."/>
            <person name="Dobson A.D.W."/>
            <person name="Rama T."/>
        </authorList>
    </citation>
    <scope>NUCLEOTIDE SEQUENCE</scope>
    <source>
        <strain evidence="2">TRa3180A</strain>
    </source>
</reference>
<feature type="region of interest" description="Disordered" evidence="1">
    <location>
        <begin position="206"/>
        <end position="235"/>
    </location>
</feature>